<evidence type="ECO:0000256" key="3">
    <source>
        <dbReference type="SAM" id="SignalP"/>
    </source>
</evidence>
<accession>A0A3D8R120</accession>
<feature type="region of interest" description="Disordered" evidence="1">
    <location>
        <begin position="188"/>
        <end position="213"/>
    </location>
</feature>
<comment type="caution">
    <text evidence="4">The sequence shown here is derived from an EMBL/GenBank/DDBJ whole genome shotgun (WGS) entry which is preliminary data.</text>
</comment>
<feature type="region of interest" description="Disordered" evidence="1">
    <location>
        <begin position="254"/>
        <end position="334"/>
    </location>
</feature>
<dbReference type="STRING" id="1849047.A0A3D8R120"/>
<evidence type="ECO:0000256" key="2">
    <source>
        <dbReference type="SAM" id="Phobius"/>
    </source>
</evidence>
<evidence type="ECO:0000313" key="4">
    <source>
        <dbReference type="EMBL" id="RDW67648.1"/>
    </source>
</evidence>
<gene>
    <name evidence="4" type="ORF">BP6252_09044</name>
</gene>
<dbReference type="GO" id="GO:0000324">
    <property type="term" value="C:fungal-type vacuole"/>
    <property type="evidence" value="ECO:0007669"/>
    <property type="project" value="TreeGrafter"/>
</dbReference>
<dbReference type="InterPro" id="IPR051009">
    <property type="entry name" value="PRM"/>
</dbReference>
<keyword evidence="2" id="KW-1133">Transmembrane helix</keyword>
<evidence type="ECO:0000256" key="1">
    <source>
        <dbReference type="SAM" id="MobiDB-lite"/>
    </source>
</evidence>
<name>A0A3D8R120_9HELO</name>
<feature type="transmembrane region" description="Helical" evidence="2">
    <location>
        <begin position="122"/>
        <end position="144"/>
    </location>
</feature>
<dbReference type="Proteomes" id="UP000256645">
    <property type="component" value="Unassembled WGS sequence"/>
</dbReference>
<reference evidence="4 5" key="1">
    <citation type="journal article" date="2018" name="IMA Fungus">
        <title>IMA Genome-F 9: Draft genome sequence of Annulohypoxylon stygium, Aspergillus mulundensis, Berkeleyomyces basicola (syn. Thielaviopsis basicola), Ceratocystis smalleyi, two Cercospora beticola strains, Coleophoma cylindrospora, Fusarium fracticaudum, Phialophora cf. hyalina, and Morchella septimelata.</title>
        <authorList>
            <person name="Wingfield B.D."/>
            <person name="Bills G.F."/>
            <person name="Dong Y."/>
            <person name="Huang W."/>
            <person name="Nel W.J."/>
            <person name="Swalarsk-Parry B.S."/>
            <person name="Vaghefi N."/>
            <person name="Wilken P.M."/>
            <person name="An Z."/>
            <person name="de Beer Z.W."/>
            <person name="De Vos L."/>
            <person name="Chen L."/>
            <person name="Duong T.A."/>
            <person name="Gao Y."/>
            <person name="Hammerbacher A."/>
            <person name="Kikkert J.R."/>
            <person name="Li Y."/>
            <person name="Li H."/>
            <person name="Li K."/>
            <person name="Li Q."/>
            <person name="Liu X."/>
            <person name="Ma X."/>
            <person name="Naidoo K."/>
            <person name="Pethybridge S.J."/>
            <person name="Sun J."/>
            <person name="Steenkamp E.T."/>
            <person name="van der Nest M.A."/>
            <person name="van Wyk S."/>
            <person name="Wingfield M.J."/>
            <person name="Xiong C."/>
            <person name="Yue Q."/>
            <person name="Zhang X."/>
        </authorList>
    </citation>
    <scope>NUCLEOTIDE SEQUENCE [LARGE SCALE GENOMIC DNA]</scope>
    <source>
        <strain evidence="4 5">BP6252</strain>
    </source>
</reference>
<keyword evidence="5" id="KW-1185">Reference proteome</keyword>
<dbReference type="EMBL" id="PDLM01000010">
    <property type="protein sequence ID" value="RDW67648.1"/>
    <property type="molecule type" value="Genomic_DNA"/>
</dbReference>
<keyword evidence="2" id="KW-0812">Transmembrane</keyword>
<feature type="compositionally biased region" description="Polar residues" evidence="1">
    <location>
        <begin position="286"/>
        <end position="305"/>
    </location>
</feature>
<protein>
    <submittedName>
        <fullName evidence="4">Uncharacterized protein</fullName>
    </submittedName>
</protein>
<dbReference type="PANTHER" id="PTHR36089:SF1">
    <property type="entry name" value="CHITIN SYNTHASE 3 COMPLEX PROTEIN CSI2-RELATED"/>
    <property type="match status" value="1"/>
</dbReference>
<dbReference type="OrthoDB" id="4065319at2759"/>
<organism evidence="4 5">
    <name type="scientific">Coleophoma cylindrospora</name>
    <dbReference type="NCBI Taxonomy" id="1849047"/>
    <lineage>
        <taxon>Eukaryota</taxon>
        <taxon>Fungi</taxon>
        <taxon>Dikarya</taxon>
        <taxon>Ascomycota</taxon>
        <taxon>Pezizomycotina</taxon>
        <taxon>Leotiomycetes</taxon>
        <taxon>Helotiales</taxon>
        <taxon>Dermateaceae</taxon>
        <taxon>Coleophoma</taxon>
    </lineage>
</organism>
<feature type="chain" id="PRO_5017688260" evidence="3">
    <location>
        <begin position="29"/>
        <end position="334"/>
    </location>
</feature>
<keyword evidence="2" id="KW-0472">Membrane</keyword>
<dbReference type="PANTHER" id="PTHR36089">
    <property type="entry name" value="CHITIN SYNTHASE 3 COMPLEX PROTEIN CSI2-RELATED"/>
    <property type="match status" value="1"/>
</dbReference>
<feature type="compositionally biased region" description="Low complexity" evidence="1">
    <location>
        <begin position="204"/>
        <end position="213"/>
    </location>
</feature>
<dbReference type="AlphaFoldDB" id="A0A3D8R120"/>
<proteinExistence type="predicted"/>
<keyword evidence="3" id="KW-0732">Signal</keyword>
<feature type="compositionally biased region" description="Polar residues" evidence="1">
    <location>
        <begin position="255"/>
        <end position="272"/>
    </location>
</feature>
<feature type="signal peptide" evidence="3">
    <location>
        <begin position="1"/>
        <end position="28"/>
    </location>
</feature>
<sequence>MQIARRSQPSWLLPTIAALAFFSTTTSAASSAAASTTAALPNLSSALSSESVAATATTATDSAGSTITGSAASGTTAAATSNGLVLPTLSATGGTYTSVSVSVPPTANAPYMHVSNMPEGTVFIAVGAILGFFAMSVLLWRGLVAWSLHRSVKRANMEQYMSMDAKANFRAPAAPFYKYSDRESMISLSGLPGKGGKKGPRPQSTAATAPANPSSLFFSPTAGAVGNNAGNRGSTYLPAGYYAAGAPTGNGPYDSTISMTTLDPRPQSQGGFESTPPMGPRYYNPNGASSSTLNLNQVPSNQRTPSVYLDDLFDSNNGPPPPPHNNHRQSGQQF</sequence>
<evidence type="ECO:0000313" key="5">
    <source>
        <dbReference type="Proteomes" id="UP000256645"/>
    </source>
</evidence>